<organism evidence="1 2">
    <name type="scientific">Flavivirga jejuensis</name>
    <dbReference type="NCBI Taxonomy" id="870487"/>
    <lineage>
        <taxon>Bacteria</taxon>
        <taxon>Pseudomonadati</taxon>
        <taxon>Bacteroidota</taxon>
        <taxon>Flavobacteriia</taxon>
        <taxon>Flavobacteriales</taxon>
        <taxon>Flavobacteriaceae</taxon>
        <taxon>Flavivirga</taxon>
    </lineage>
</organism>
<dbReference type="Pfam" id="PF16267">
    <property type="entry name" value="DUF4920"/>
    <property type="match status" value="1"/>
</dbReference>
<dbReference type="InterPro" id="IPR032577">
    <property type="entry name" value="DUF4920"/>
</dbReference>
<comment type="caution">
    <text evidence="1">The sequence shown here is derived from an EMBL/GenBank/DDBJ whole genome shotgun (WGS) entry which is preliminary data.</text>
</comment>
<name>A0ABT8WTH0_9FLAO</name>
<accession>A0ABT8WTH0</accession>
<gene>
    <name evidence="1" type="ORF">Q4Q40_19835</name>
</gene>
<dbReference type="EMBL" id="JAUOEL010000008">
    <property type="protein sequence ID" value="MDO5976457.1"/>
    <property type="molecule type" value="Genomic_DNA"/>
</dbReference>
<dbReference type="RefSeq" id="WP_303303755.1">
    <property type="nucleotide sequence ID" value="NZ_BAABDA010000001.1"/>
</dbReference>
<dbReference type="Proteomes" id="UP001176806">
    <property type="component" value="Unassembled WGS sequence"/>
</dbReference>
<keyword evidence="2" id="KW-1185">Reference proteome</keyword>
<protein>
    <submittedName>
        <fullName evidence="1">DUF4920 domain-containing protein</fullName>
    </submittedName>
</protein>
<proteinExistence type="predicted"/>
<sequence>MKSITLAIICVLVLNSCKNKNDEQSKIIPENEDIAYKSFGKGIIADGAIAATSMASHYKTMNLGDSINSKIIAKVNSVCQVKGCWMTLNLEDGNDVMVTFKDYGFFMPKDITGKEVVVNGKAFIKEIPIDELIHYAKDAGKPVEEIAAITEPKKTYSFVADGVLLKE</sequence>
<evidence type="ECO:0000313" key="1">
    <source>
        <dbReference type="EMBL" id="MDO5976457.1"/>
    </source>
</evidence>
<reference evidence="1" key="1">
    <citation type="submission" date="2023-07" db="EMBL/GenBank/DDBJ databases">
        <title>Two novel species in the genus Flavivirga.</title>
        <authorList>
            <person name="Kwon K."/>
        </authorList>
    </citation>
    <scope>NUCLEOTIDE SEQUENCE</scope>
    <source>
        <strain evidence="1">KACC 14158</strain>
    </source>
</reference>
<evidence type="ECO:0000313" key="2">
    <source>
        <dbReference type="Proteomes" id="UP001176806"/>
    </source>
</evidence>